<dbReference type="Proteomes" id="UP000283587">
    <property type="component" value="Unassembled WGS sequence"/>
</dbReference>
<comment type="subcellular location">
    <subcellularLocation>
        <location evidence="1">Cell membrane</location>
        <topology evidence="1">Multi-pass membrane protein</topology>
    </subcellularLocation>
</comment>
<gene>
    <name evidence="7" type="ORF">D3P05_21235</name>
</gene>
<name>A0A418ZVA5_9RHOB</name>
<keyword evidence="8" id="KW-1185">Reference proteome</keyword>
<keyword evidence="4 6" id="KW-1133">Transmembrane helix</keyword>
<evidence type="ECO:0000256" key="5">
    <source>
        <dbReference type="ARBA" id="ARBA00023136"/>
    </source>
</evidence>
<dbReference type="Pfam" id="PF09678">
    <property type="entry name" value="Caa3_CtaG"/>
    <property type="match status" value="1"/>
</dbReference>
<evidence type="ECO:0000256" key="6">
    <source>
        <dbReference type="SAM" id="Phobius"/>
    </source>
</evidence>
<feature type="transmembrane region" description="Helical" evidence="6">
    <location>
        <begin position="73"/>
        <end position="91"/>
    </location>
</feature>
<evidence type="ECO:0000313" key="7">
    <source>
        <dbReference type="EMBL" id="RJL03421.1"/>
    </source>
</evidence>
<dbReference type="InterPro" id="IPR019108">
    <property type="entry name" value="Caa3_assmbl_CtaG-rel"/>
</dbReference>
<feature type="transmembrane region" description="Helical" evidence="6">
    <location>
        <begin position="24"/>
        <end position="40"/>
    </location>
</feature>
<evidence type="ECO:0000256" key="4">
    <source>
        <dbReference type="ARBA" id="ARBA00022989"/>
    </source>
</evidence>
<accession>A0A418ZVA5</accession>
<dbReference type="EMBL" id="QZEW01000136">
    <property type="protein sequence ID" value="RJL03421.1"/>
    <property type="molecule type" value="Genomic_DNA"/>
</dbReference>
<reference evidence="8" key="1">
    <citation type="submission" date="2018-09" db="EMBL/GenBank/DDBJ databases">
        <title>Paracoccus onubensis nov. sp. a moderate halophilic bacterium isolated from Gruta de las Maravillas (Aracena, Spain).</title>
        <authorList>
            <person name="Jurado V."/>
            <person name="Gutierrez-Patricio S."/>
            <person name="Gonzalez-Pimentel J.L."/>
            <person name="Miller A.Z."/>
            <person name="Laiz L."/>
            <person name="Saiz-Jimenez C."/>
        </authorList>
    </citation>
    <scope>NUCLEOTIDE SEQUENCE [LARGE SCALE GENOMIC DNA]</scope>
    <source>
        <strain evidence="8">DSM 26381</strain>
    </source>
</reference>
<feature type="transmembrane region" description="Helical" evidence="6">
    <location>
        <begin position="98"/>
        <end position="115"/>
    </location>
</feature>
<keyword evidence="5 6" id="KW-0472">Membrane</keyword>
<dbReference type="OrthoDB" id="259025at2"/>
<evidence type="ECO:0000313" key="8">
    <source>
        <dbReference type="Proteomes" id="UP000283587"/>
    </source>
</evidence>
<organism evidence="7 8">
    <name type="scientific">Paracoccus siganidrum</name>
    <dbReference type="NCBI Taxonomy" id="1276757"/>
    <lineage>
        <taxon>Bacteria</taxon>
        <taxon>Pseudomonadati</taxon>
        <taxon>Pseudomonadota</taxon>
        <taxon>Alphaproteobacteria</taxon>
        <taxon>Rhodobacterales</taxon>
        <taxon>Paracoccaceae</taxon>
        <taxon>Paracoccus</taxon>
    </lineage>
</organism>
<feature type="transmembrane region" description="Helical" evidence="6">
    <location>
        <begin position="127"/>
        <end position="149"/>
    </location>
</feature>
<evidence type="ECO:0000256" key="1">
    <source>
        <dbReference type="ARBA" id="ARBA00004651"/>
    </source>
</evidence>
<feature type="transmembrane region" description="Helical" evidence="6">
    <location>
        <begin position="47"/>
        <end position="67"/>
    </location>
</feature>
<dbReference type="GO" id="GO:0005886">
    <property type="term" value="C:plasma membrane"/>
    <property type="evidence" value="ECO:0007669"/>
    <property type="project" value="UniProtKB-SubCell"/>
</dbReference>
<evidence type="ECO:0000256" key="3">
    <source>
        <dbReference type="ARBA" id="ARBA00022692"/>
    </source>
</evidence>
<proteinExistence type="predicted"/>
<keyword evidence="2" id="KW-1003">Cell membrane</keyword>
<dbReference type="AlphaFoldDB" id="A0A418ZVA5"/>
<feature type="transmembrane region" description="Helical" evidence="6">
    <location>
        <begin position="161"/>
        <end position="181"/>
    </location>
</feature>
<protein>
    <submittedName>
        <fullName evidence="7">Cytochrome c oxidase assembly protein</fullName>
    </submittedName>
</protein>
<comment type="caution">
    <text evidence="7">The sequence shown here is derived from an EMBL/GenBank/DDBJ whole genome shotgun (WGS) entry which is preliminary data.</text>
</comment>
<sequence>MTTQPYCGPGAAPDQLWSSWNGDPVLLAGLALAGGALLHARRGPASTLALAALVVAFVSPLCALTVSLFSARAAHHLLLAGVAAPALALALPIARRLPASLSAAALALAMLGWHLPGLYDAAWRHDAVYWAMQAALLLPAWAFWSAVLTRPADAAATLGHALLVAALAGVMGLLGAVLTFAPQPLYLQHLGGAADWGIGALDDQRLAGLILWVPGFLPMAALGLALLRRGWQRGLAA</sequence>
<evidence type="ECO:0000256" key="2">
    <source>
        <dbReference type="ARBA" id="ARBA00022475"/>
    </source>
</evidence>
<dbReference type="RefSeq" id="WP_119900771.1">
    <property type="nucleotide sequence ID" value="NZ_QNRC01000009.1"/>
</dbReference>
<keyword evidence="3 6" id="KW-0812">Transmembrane</keyword>
<feature type="transmembrane region" description="Helical" evidence="6">
    <location>
        <begin position="206"/>
        <end position="227"/>
    </location>
</feature>